<dbReference type="AlphaFoldDB" id="A0A0F9L380"/>
<comment type="caution">
    <text evidence="1">The sequence shown here is derived from an EMBL/GenBank/DDBJ whole genome shotgun (WGS) entry which is preliminary data.</text>
</comment>
<dbReference type="Gene3D" id="2.60.120.40">
    <property type="match status" value="1"/>
</dbReference>
<evidence type="ECO:0000313" key="1">
    <source>
        <dbReference type="EMBL" id="KKM81561.1"/>
    </source>
</evidence>
<proteinExistence type="predicted"/>
<organism evidence="1">
    <name type="scientific">marine sediment metagenome</name>
    <dbReference type="NCBI Taxonomy" id="412755"/>
    <lineage>
        <taxon>unclassified sequences</taxon>
        <taxon>metagenomes</taxon>
        <taxon>ecological metagenomes</taxon>
    </lineage>
</organism>
<name>A0A0F9L380_9ZZZZ</name>
<dbReference type="InterPro" id="IPR008983">
    <property type="entry name" value="Tumour_necrosis_fac-like_dom"/>
</dbReference>
<gene>
    <name evidence="1" type="ORF">LCGC14_1328640</name>
</gene>
<sequence length="177" mass="18971">FNSSGFEDDGLIITSLSPRDVIINGGLNVTGNITGNFIYGDVNVHPDGNITIDIEIQGVHKNITGFDEMQLNGFTLEDDALVAQVDGKYLVDFWLSTAGGVNRIYESCIAVNGEHVTPHAHRKQGAAGDIGSMSGGSIINLTKGDIVNLQIRNTDGTQDVDVFFAGMRLTRIGDLFT</sequence>
<accession>A0A0F9L380</accession>
<dbReference type="EMBL" id="LAZR01008003">
    <property type="protein sequence ID" value="KKM81561.1"/>
    <property type="molecule type" value="Genomic_DNA"/>
</dbReference>
<reference evidence="1" key="1">
    <citation type="journal article" date="2015" name="Nature">
        <title>Complex archaea that bridge the gap between prokaryotes and eukaryotes.</title>
        <authorList>
            <person name="Spang A."/>
            <person name="Saw J.H."/>
            <person name="Jorgensen S.L."/>
            <person name="Zaremba-Niedzwiedzka K."/>
            <person name="Martijn J."/>
            <person name="Lind A.E."/>
            <person name="van Eijk R."/>
            <person name="Schleper C."/>
            <person name="Guy L."/>
            <person name="Ettema T.J."/>
        </authorList>
    </citation>
    <scope>NUCLEOTIDE SEQUENCE</scope>
</reference>
<protein>
    <submittedName>
        <fullName evidence="1">Uncharacterized protein</fullName>
    </submittedName>
</protein>
<feature type="non-terminal residue" evidence="1">
    <location>
        <position position="1"/>
    </location>
</feature>
<dbReference type="SUPFAM" id="SSF49842">
    <property type="entry name" value="TNF-like"/>
    <property type="match status" value="1"/>
</dbReference>